<evidence type="ECO:0000259" key="2">
    <source>
        <dbReference type="PROSITE" id="PS50234"/>
    </source>
</evidence>
<dbReference type="PATRIC" id="fig|1278073.3.peg.2419"/>
<dbReference type="EMBL" id="CP004025">
    <property type="protein sequence ID" value="AGC43704.1"/>
    <property type="molecule type" value="Genomic_DNA"/>
</dbReference>
<reference evidence="3 4" key="1">
    <citation type="journal article" date="2013" name="Genome Announc.">
        <title>Complete genome sequence of Myxococcus stipitatus strain DSM 14675, a fruiting myxobacterium.</title>
        <authorList>
            <person name="Huntley S."/>
            <person name="Kneip S."/>
            <person name="Treuner-Lange A."/>
            <person name="Sogaard-Andersen L."/>
        </authorList>
    </citation>
    <scope>NUCLEOTIDE SEQUENCE [LARGE SCALE GENOMIC DNA]</scope>
    <source>
        <strain evidence="4">DSM 14675 / JCM 12634 / Mx s8</strain>
    </source>
</reference>
<dbReference type="PROSITE" id="PS50234">
    <property type="entry name" value="VWFA"/>
    <property type="match status" value="1"/>
</dbReference>
<dbReference type="Pfam" id="PF00092">
    <property type="entry name" value="VWA"/>
    <property type="match status" value="1"/>
</dbReference>
<evidence type="ECO:0000313" key="3">
    <source>
        <dbReference type="EMBL" id="AGC43704.1"/>
    </source>
</evidence>
<dbReference type="RefSeq" id="WP_015347965.1">
    <property type="nucleotide sequence ID" value="NC_020126.1"/>
</dbReference>
<name>L7UB65_MYXSD</name>
<dbReference type="OrthoDB" id="9806395at2"/>
<evidence type="ECO:0000313" key="4">
    <source>
        <dbReference type="Proteomes" id="UP000011131"/>
    </source>
</evidence>
<dbReference type="STRING" id="1278073.MYSTI_02388"/>
<dbReference type="Proteomes" id="UP000011131">
    <property type="component" value="Chromosome"/>
</dbReference>
<accession>L7UB65</accession>
<dbReference type="eggNOG" id="COG4245">
    <property type="taxonomic scope" value="Bacteria"/>
</dbReference>
<feature type="domain" description="VWFA" evidence="2">
    <location>
        <begin position="21"/>
        <end position="200"/>
    </location>
</feature>
<proteinExistence type="predicted"/>
<sequence length="223" mass="24153">MSEQVPFDAVTFAENPDPRCPCVLLLDTSGSMGGAPIDELNAGLAQYHEELSADGIASKRVEVAIVTFGGQVRIVSDFATAPGFVSPSLEAGGETPMGQAILSATEMLQKRKEAYRKNGILFYRPWIFLITDGRPTDAWQASAEKVKQGEATKAFSFFAVGVEGADMGILKQISVREPLRLNGLRFRDLFKWLSNSQQAVSRSRTNDEVPLSNPTVPGGWASV</sequence>
<dbReference type="InterPro" id="IPR002035">
    <property type="entry name" value="VWF_A"/>
</dbReference>
<dbReference type="KEGG" id="msd:MYSTI_02388"/>
<keyword evidence="4" id="KW-1185">Reference proteome</keyword>
<dbReference type="SMART" id="SM00327">
    <property type="entry name" value="VWA"/>
    <property type="match status" value="1"/>
</dbReference>
<feature type="region of interest" description="Disordered" evidence="1">
    <location>
        <begin position="203"/>
        <end position="223"/>
    </location>
</feature>
<protein>
    <recommendedName>
        <fullName evidence="2">VWFA domain-containing protein</fullName>
    </recommendedName>
</protein>
<dbReference type="AlphaFoldDB" id="L7UB65"/>
<dbReference type="HOGENOM" id="CLU_082324_2_0_7"/>
<gene>
    <name evidence="3" type="ordered locus">MYSTI_02388</name>
</gene>
<organism evidence="3 4">
    <name type="scientific">Myxococcus stipitatus (strain DSM 14675 / JCM 12634 / Mx s8)</name>
    <dbReference type="NCBI Taxonomy" id="1278073"/>
    <lineage>
        <taxon>Bacteria</taxon>
        <taxon>Pseudomonadati</taxon>
        <taxon>Myxococcota</taxon>
        <taxon>Myxococcia</taxon>
        <taxon>Myxococcales</taxon>
        <taxon>Cystobacterineae</taxon>
        <taxon>Myxococcaceae</taxon>
        <taxon>Myxococcus</taxon>
    </lineage>
</organism>
<dbReference type="SUPFAM" id="SSF53300">
    <property type="entry name" value="vWA-like"/>
    <property type="match status" value="1"/>
</dbReference>
<evidence type="ECO:0000256" key="1">
    <source>
        <dbReference type="SAM" id="MobiDB-lite"/>
    </source>
</evidence>
<dbReference type="InterPro" id="IPR036465">
    <property type="entry name" value="vWFA_dom_sf"/>
</dbReference>
<dbReference type="Gene3D" id="3.40.50.410">
    <property type="entry name" value="von Willebrand factor, type A domain"/>
    <property type="match status" value="1"/>
</dbReference>
<dbReference type="InterPro" id="IPR011392">
    <property type="entry name" value="Tellurite-R_TerY"/>
</dbReference>
<dbReference type="PIRSF" id="PIRSF020634">
    <property type="entry name" value="TerY_vWA"/>
    <property type="match status" value="1"/>
</dbReference>